<dbReference type="AlphaFoldDB" id="N9VBJ0"/>
<protein>
    <submittedName>
        <fullName evidence="1">Uncharacterized protein</fullName>
    </submittedName>
</protein>
<reference evidence="1 2" key="1">
    <citation type="journal article" date="2013" name="Genome Announc.">
        <title>Draft Genome Sequences of Mycoplasma alkalescens, Mycoplasma arginini, and Mycoplasma bovigenitalium, Three Species with Equivocal Pathogenic Status for Cattle.</title>
        <authorList>
            <person name="Manso-Silvan L."/>
            <person name="Tardy F."/>
            <person name="Baranowski E."/>
            <person name="Barre A."/>
            <person name="Blanchard A."/>
            <person name="Breton M."/>
            <person name="Couture C."/>
            <person name="Citti C."/>
            <person name="Dordet-Frisoni E."/>
            <person name="Dupuy V."/>
            <person name="Gaurivaud P."/>
            <person name="Jacob D."/>
            <person name="Lemaitre C."/>
            <person name="Nikolski M."/>
            <person name="Nouvel L.X."/>
            <person name="Poumarat F."/>
            <person name="Thebault P."/>
            <person name="Theil S."/>
            <person name="Thiaucourt F."/>
            <person name="Sirand-Pugnet P."/>
        </authorList>
    </citation>
    <scope>NUCLEOTIDE SEQUENCE [LARGE SCALE GENOMIC DNA]</scope>
    <source>
        <strain evidence="1 2">51080</strain>
    </source>
</reference>
<name>N9VBJ0_9BACT</name>
<dbReference type="PATRIC" id="fig|1188235.3.peg.702"/>
<dbReference type="RefSeq" id="WP_004421654.1">
    <property type="nucleotide sequence ID" value="NZ_AORH01000035.1"/>
</dbReference>
<comment type="caution">
    <text evidence="1">The sequence shown here is derived from an EMBL/GenBank/DDBJ whole genome shotgun (WGS) entry which is preliminary data.</text>
</comment>
<gene>
    <name evidence="1" type="ORF">MBVG_7050</name>
</gene>
<dbReference type="EMBL" id="AORH01000035">
    <property type="protein sequence ID" value="ENY68766.1"/>
    <property type="molecule type" value="Genomic_DNA"/>
</dbReference>
<dbReference type="Proteomes" id="UP000013220">
    <property type="component" value="Unassembled WGS sequence"/>
</dbReference>
<keyword evidence="2" id="KW-1185">Reference proteome</keyword>
<organism evidence="1 2">
    <name type="scientific">Mycoplasmopsis bovigenitalium 51080</name>
    <dbReference type="NCBI Taxonomy" id="1188235"/>
    <lineage>
        <taxon>Bacteria</taxon>
        <taxon>Bacillati</taxon>
        <taxon>Mycoplasmatota</taxon>
        <taxon>Mycoplasmoidales</taxon>
        <taxon>Metamycoplasmataceae</taxon>
        <taxon>Mycoplasmopsis</taxon>
    </lineage>
</organism>
<accession>N9VBJ0</accession>
<sequence>MDSKQRPHNKTITIYGCPELLGALDELKKQMGINLSFITIKALEKYVVDNFPQVAQNNKLIK</sequence>
<proteinExistence type="predicted"/>
<evidence type="ECO:0000313" key="2">
    <source>
        <dbReference type="Proteomes" id="UP000013220"/>
    </source>
</evidence>
<evidence type="ECO:0000313" key="1">
    <source>
        <dbReference type="EMBL" id="ENY68766.1"/>
    </source>
</evidence>